<keyword evidence="8" id="KW-0735">Signal-anchor</keyword>
<dbReference type="GO" id="GO:0005737">
    <property type="term" value="C:cytoplasm"/>
    <property type="evidence" value="ECO:0007669"/>
    <property type="project" value="TreeGrafter"/>
</dbReference>
<dbReference type="GO" id="GO:0070403">
    <property type="term" value="F:NAD+ binding"/>
    <property type="evidence" value="ECO:0007669"/>
    <property type="project" value="InterPro"/>
</dbReference>
<dbReference type="Pfam" id="PF16363">
    <property type="entry name" value="GDP_Man_Dehyd"/>
    <property type="match status" value="1"/>
</dbReference>
<evidence type="ECO:0000256" key="9">
    <source>
        <dbReference type="ARBA" id="ARBA00022989"/>
    </source>
</evidence>
<evidence type="ECO:0000256" key="14">
    <source>
        <dbReference type="ARBA" id="ARBA00023239"/>
    </source>
</evidence>
<dbReference type="GO" id="GO:0042732">
    <property type="term" value="P:D-xylose metabolic process"/>
    <property type="evidence" value="ECO:0007669"/>
    <property type="project" value="InterPro"/>
</dbReference>
<evidence type="ECO:0000256" key="1">
    <source>
        <dbReference type="ARBA" id="ARBA00001911"/>
    </source>
</evidence>
<feature type="domain" description="NAD(P)-binding" evidence="15">
    <location>
        <begin position="4"/>
        <end position="303"/>
    </location>
</feature>
<keyword evidence="12" id="KW-0472">Membrane</keyword>
<comment type="caution">
    <text evidence="16">The sequence shown here is derived from an EMBL/GenBank/DDBJ whole genome shotgun (WGS) entry which is preliminary data.</text>
</comment>
<evidence type="ECO:0000256" key="2">
    <source>
        <dbReference type="ARBA" id="ARBA00004447"/>
    </source>
</evidence>
<keyword evidence="10" id="KW-0520">NAD</keyword>
<keyword evidence="7" id="KW-0210">Decarboxylase</keyword>
<evidence type="ECO:0000256" key="12">
    <source>
        <dbReference type="ARBA" id="ARBA00023136"/>
    </source>
</evidence>
<comment type="pathway">
    <text evidence="3">Nucleotide-sugar biosynthesis; UDP-alpha-D-xylose biosynthesis; UDP-alpha-D-xylose from UDP-alpha-D-glucuronate: step 1/1.</text>
</comment>
<accession>A0A7C5T0U5</accession>
<evidence type="ECO:0000256" key="3">
    <source>
        <dbReference type="ARBA" id="ARBA00005100"/>
    </source>
</evidence>
<keyword evidence="11" id="KW-0333">Golgi apparatus</keyword>
<keyword evidence="6" id="KW-0812">Transmembrane</keyword>
<dbReference type="PANTHER" id="PTHR43078:SF6">
    <property type="entry name" value="UDP-GLUCURONIC ACID DECARBOXYLASE 1"/>
    <property type="match status" value="1"/>
</dbReference>
<comment type="similarity">
    <text evidence="4">Belongs to the NAD(P)-dependent epimerase/dehydratase family. UDP-glucuronic acid decarboxylase subfamily.</text>
</comment>
<dbReference type="SUPFAM" id="SSF51735">
    <property type="entry name" value="NAD(P)-binding Rossmann-fold domains"/>
    <property type="match status" value="1"/>
</dbReference>
<keyword evidence="14" id="KW-0456">Lyase</keyword>
<dbReference type="EC" id="4.1.1.35" evidence="5"/>
<evidence type="ECO:0000256" key="5">
    <source>
        <dbReference type="ARBA" id="ARBA00012290"/>
    </source>
</evidence>
<dbReference type="InterPro" id="IPR044516">
    <property type="entry name" value="UXS-like"/>
</dbReference>
<protein>
    <recommendedName>
        <fullName evidence="5">UDP-glucuronate decarboxylase</fullName>
        <ecNumber evidence="5">4.1.1.35</ecNumber>
    </recommendedName>
</protein>
<comment type="cofactor">
    <cofactor evidence="1">
        <name>NAD(+)</name>
        <dbReference type="ChEBI" id="CHEBI:57540"/>
    </cofactor>
</comment>
<evidence type="ECO:0000259" key="15">
    <source>
        <dbReference type="Pfam" id="PF16363"/>
    </source>
</evidence>
<evidence type="ECO:0000256" key="10">
    <source>
        <dbReference type="ARBA" id="ARBA00023027"/>
    </source>
</evidence>
<gene>
    <name evidence="16" type="ORF">ENN04_04090</name>
</gene>
<comment type="subcellular location">
    <subcellularLocation>
        <location evidence="2">Golgi apparatus</location>
        <location evidence="2">Golgi stack membrane</location>
        <topology evidence="2">Single-pass type II membrane protein</topology>
    </subcellularLocation>
</comment>
<dbReference type="Gene3D" id="3.40.50.720">
    <property type="entry name" value="NAD(P)-binding Rossmann-like Domain"/>
    <property type="match status" value="1"/>
</dbReference>
<keyword evidence="13" id="KW-0325">Glycoprotein</keyword>
<dbReference type="UniPathway" id="UPA00796">
    <property type="reaction ID" value="UER00771"/>
</dbReference>
<dbReference type="GO" id="GO:0033320">
    <property type="term" value="P:UDP-D-xylose biosynthetic process"/>
    <property type="evidence" value="ECO:0007669"/>
    <property type="project" value="UniProtKB-UniPathway"/>
</dbReference>
<evidence type="ECO:0000256" key="13">
    <source>
        <dbReference type="ARBA" id="ARBA00023180"/>
    </source>
</evidence>
<evidence type="ECO:0000256" key="11">
    <source>
        <dbReference type="ARBA" id="ARBA00023034"/>
    </source>
</evidence>
<evidence type="ECO:0000256" key="6">
    <source>
        <dbReference type="ARBA" id="ARBA00022692"/>
    </source>
</evidence>
<evidence type="ECO:0000256" key="7">
    <source>
        <dbReference type="ARBA" id="ARBA00022793"/>
    </source>
</evidence>
<dbReference type="InterPro" id="IPR016040">
    <property type="entry name" value="NAD(P)-bd_dom"/>
</dbReference>
<reference evidence="16" key="1">
    <citation type="journal article" date="2020" name="mSystems">
        <title>Genome- and Community-Level Interaction Insights into Carbon Utilization and Element Cycling Functions of Hydrothermarchaeota in Hydrothermal Sediment.</title>
        <authorList>
            <person name="Zhou Z."/>
            <person name="Liu Y."/>
            <person name="Xu W."/>
            <person name="Pan J."/>
            <person name="Luo Z.H."/>
            <person name="Li M."/>
        </authorList>
    </citation>
    <scope>NUCLEOTIDE SEQUENCE [LARGE SCALE GENOMIC DNA]</scope>
    <source>
        <strain evidence="16">SpSt-114</strain>
    </source>
</reference>
<dbReference type="PANTHER" id="PTHR43078">
    <property type="entry name" value="UDP-GLUCURONIC ACID DECARBOXYLASE-RELATED"/>
    <property type="match status" value="1"/>
</dbReference>
<proteinExistence type="inferred from homology"/>
<evidence type="ECO:0000256" key="4">
    <source>
        <dbReference type="ARBA" id="ARBA00007505"/>
    </source>
</evidence>
<dbReference type="PRINTS" id="PR01713">
    <property type="entry name" value="NUCEPIMERASE"/>
</dbReference>
<dbReference type="AlphaFoldDB" id="A0A7C5T0U5"/>
<evidence type="ECO:0000313" key="16">
    <source>
        <dbReference type="EMBL" id="HHO73799.1"/>
    </source>
</evidence>
<keyword evidence="9" id="KW-1133">Transmembrane helix</keyword>
<name>A0A7C5T0U5_9AQUI</name>
<evidence type="ECO:0000256" key="8">
    <source>
        <dbReference type="ARBA" id="ARBA00022968"/>
    </source>
</evidence>
<dbReference type="GO" id="GO:0048040">
    <property type="term" value="F:UDP-glucuronate decarboxylase activity"/>
    <property type="evidence" value="ECO:0007669"/>
    <property type="project" value="UniProtKB-EC"/>
</dbReference>
<dbReference type="InterPro" id="IPR036291">
    <property type="entry name" value="NAD(P)-bd_dom_sf"/>
</dbReference>
<dbReference type="FunFam" id="3.40.50.720:FF:000065">
    <property type="entry name" value="UDP-glucuronic acid decarboxylase 1"/>
    <property type="match status" value="1"/>
</dbReference>
<dbReference type="CDD" id="cd05230">
    <property type="entry name" value="UGD_SDR_e"/>
    <property type="match status" value="1"/>
</dbReference>
<dbReference type="EMBL" id="DSAC01000050">
    <property type="protein sequence ID" value="HHO73799.1"/>
    <property type="molecule type" value="Genomic_DNA"/>
</dbReference>
<sequence length="313" mass="35147">MRVLITGCAGFIGSHLCDKFLAEGFEVIGMDNFITGSPDNIAHLLGHPRFKFIHYNVVNYIYIEGPLDIILHFACPASPVDYLNHPIHTMKVDSLGTLNTLGLAKLKSARYVFASSSEVYGDPLVHPQREDYWGNVNPVGVRSVYSEAKRFSEALCMAYHREHGVDVRILRIFNTYGERMRIGDGRVVPTFLEKALRGEPIPVHGGGTQTRSFCYIEDMVEGIFRASIKDGIEGEVINLGSPEEISILDLAKLVVELTNSNSPIQILDAREDDPKRRCPDITKAKNLLGWEPKTTLRDGLKKTIEWLKSYSRR</sequence>
<organism evidence="16">
    <name type="scientific">Thermocrinis ruber</name>
    <dbReference type="NCBI Taxonomy" id="75906"/>
    <lineage>
        <taxon>Bacteria</taxon>
        <taxon>Pseudomonadati</taxon>
        <taxon>Aquificota</taxon>
        <taxon>Aquificia</taxon>
        <taxon>Aquificales</taxon>
        <taxon>Aquificaceae</taxon>
        <taxon>Thermocrinis</taxon>
    </lineage>
</organism>